<reference evidence="2 3" key="1">
    <citation type="submission" date="2024-08" db="EMBL/GenBank/DDBJ databases">
        <title>Genome mining of Saccharopolyspora cebuensis PGLac3 from Nigerian medicinal plant.</title>
        <authorList>
            <person name="Ezeobiora C.E."/>
            <person name="Igbokwe N.H."/>
            <person name="Amin D.H."/>
            <person name="Mendie U.E."/>
        </authorList>
    </citation>
    <scope>NUCLEOTIDE SEQUENCE [LARGE SCALE GENOMIC DNA]</scope>
    <source>
        <strain evidence="2 3">PGLac3</strain>
    </source>
</reference>
<sequence length="102" mass="10930">MSGIRVDVEWLDRYAGEVRAAGEELVSAEGALEPAELGTEAFGELGRDAARSYQRLCALLRDQTRRAGEALSSAGDELGEVVAHHSGGDDDTAADLARKQEW</sequence>
<protein>
    <recommendedName>
        <fullName evidence="4">Excreted virulence factor EspC, type VII ESX diderm</fullName>
    </recommendedName>
</protein>
<name>A0ABV4CKS1_9PSEU</name>
<dbReference type="Proteomes" id="UP001564626">
    <property type="component" value="Unassembled WGS sequence"/>
</dbReference>
<dbReference type="RefSeq" id="WP_345357681.1">
    <property type="nucleotide sequence ID" value="NZ_BAABII010000003.1"/>
</dbReference>
<evidence type="ECO:0000313" key="3">
    <source>
        <dbReference type="Proteomes" id="UP001564626"/>
    </source>
</evidence>
<evidence type="ECO:0000313" key="2">
    <source>
        <dbReference type="EMBL" id="MEY8041339.1"/>
    </source>
</evidence>
<dbReference type="EMBL" id="JBGEHV010000035">
    <property type="protein sequence ID" value="MEY8041339.1"/>
    <property type="molecule type" value="Genomic_DNA"/>
</dbReference>
<comment type="caution">
    <text evidence="2">The sequence shown here is derived from an EMBL/GenBank/DDBJ whole genome shotgun (WGS) entry which is preliminary data.</text>
</comment>
<keyword evidence="3" id="KW-1185">Reference proteome</keyword>
<evidence type="ECO:0000256" key="1">
    <source>
        <dbReference type="SAM" id="MobiDB-lite"/>
    </source>
</evidence>
<organism evidence="2 3">
    <name type="scientific">Saccharopolyspora cebuensis</name>
    <dbReference type="NCBI Taxonomy" id="418759"/>
    <lineage>
        <taxon>Bacteria</taxon>
        <taxon>Bacillati</taxon>
        <taxon>Actinomycetota</taxon>
        <taxon>Actinomycetes</taxon>
        <taxon>Pseudonocardiales</taxon>
        <taxon>Pseudonocardiaceae</taxon>
        <taxon>Saccharopolyspora</taxon>
    </lineage>
</organism>
<gene>
    <name evidence="2" type="ORF">AB8O55_18200</name>
</gene>
<accession>A0ABV4CKS1</accession>
<proteinExistence type="predicted"/>
<evidence type="ECO:0008006" key="4">
    <source>
        <dbReference type="Google" id="ProtNLM"/>
    </source>
</evidence>
<feature type="region of interest" description="Disordered" evidence="1">
    <location>
        <begin position="81"/>
        <end position="102"/>
    </location>
</feature>